<dbReference type="Proteomes" id="UP001177023">
    <property type="component" value="Unassembled WGS sequence"/>
</dbReference>
<dbReference type="AlphaFoldDB" id="A0AA36G5P5"/>
<feature type="non-terminal residue" evidence="1">
    <location>
        <position position="1"/>
    </location>
</feature>
<comment type="caution">
    <text evidence="1">The sequence shown here is derived from an EMBL/GenBank/DDBJ whole genome shotgun (WGS) entry which is preliminary data.</text>
</comment>
<gene>
    <name evidence="1" type="ORF">MSPICULIGERA_LOCUS17324</name>
</gene>
<organism evidence="1 2">
    <name type="scientific">Mesorhabditis spiculigera</name>
    <dbReference type="NCBI Taxonomy" id="96644"/>
    <lineage>
        <taxon>Eukaryota</taxon>
        <taxon>Metazoa</taxon>
        <taxon>Ecdysozoa</taxon>
        <taxon>Nematoda</taxon>
        <taxon>Chromadorea</taxon>
        <taxon>Rhabditida</taxon>
        <taxon>Rhabditina</taxon>
        <taxon>Rhabditomorpha</taxon>
        <taxon>Rhabditoidea</taxon>
        <taxon>Rhabditidae</taxon>
        <taxon>Mesorhabditinae</taxon>
        <taxon>Mesorhabditis</taxon>
    </lineage>
</organism>
<accession>A0AA36G5P5</accession>
<evidence type="ECO:0000313" key="2">
    <source>
        <dbReference type="Proteomes" id="UP001177023"/>
    </source>
</evidence>
<reference evidence="1" key="1">
    <citation type="submission" date="2023-06" db="EMBL/GenBank/DDBJ databases">
        <authorList>
            <person name="Delattre M."/>
        </authorList>
    </citation>
    <scope>NUCLEOTIDE SEQUENCE</scope>
    <source>
        <strain evidence="1">AF72</strain>
    </source>
</reference>
<proteinExistence type="predicted"/>
<protein>
    <submittedName>
        <fullName evidence="1">Uncharacterized protein</fullName>
    </submittedName>
</protein>
<name>A0AA36G5P5_9BILA</name>
<evidence type="ECO:0000313" key="1">
    <source>
        <dbReference type="EMBL" id="CAJ0579093.1"/>
    </source>
</evidence>
<keyword evidence="2" id="KW-1185">Reference proteome</keyword>
<dbReference type="EMBL" id="CATQJA010002655">
    <property type="protein sequence ID" value="CAJ0579093.1"/>
    <property type="molecule type" value="Genomic_DNA"/>
</dbReference>
<sequence length="115" mass="12966">MQCRLDARAVQSEPSLGSSPLVPPFTRIIPGTLVMIGSAVGLEYMTDGPVLDIKVEMMSVDETQMDVSVAQDNYMEVDGVDNVTVQFGQVVLDHRNYDVYHHDYNNNNHYRHDDH</sequence>